<dbReference type="PANTHER" id="PTHR42850:SF7">
    <property type="entry name" value="BIS(5'-NUCLEOSYL)-TETRAPHOSPHATASE PRPE [ASYMMETRICAL]"/>
    <property type="match status" value="1"/>
</dbReference>
<dbReference type="InterPro" id="IPR027417">
    <property type="entry name" value="P-loop_NTPase"/>
</dbReference>
<dbReference type="Pfam" id="PF13671">
    <property type="entry name" value="AAA_33"/>
    <property type="match status" value="1"/>
</dbReference>
<dbReference type="SUPFAM" id="SSF56300">
    <property type="entry name" value="Metallo-dependent phosphatases"/>
    <property type="match status" value="1"/>
</dbReference>
<sequence>MDKYKIEIPDTCLVAMVGGTSSGKSSFALKHFKPTEVLSSDFFRGMVSDDENDQNASGDAFDLLYYAAEKRLANMKLTVIDATNIRQNDRKKVIELARSQNVHAAAIVLNMPEDIMLERNKARPDRNLPERVIHQHSREVRRSIRGLKREGFRFVYVINSPEQLENTEVVRTKLWNDKRDEHGPFDIIGDIHGCCDELELLLDKLGYVRTDGVYSHPEGRKAAFLGDFCDRGERSADVLRLVMDMVKSGNAIAVPGNHDVKLVKYLRGKNVNLTYGLDKTVAELEERSEEFRNEVCEFLDGLISHYVLDDGRLVIAHAGLKQEYIGRGSARVREFCLYGDTTGEVDSYGLPVRLDWAADYRGRAMVVYGHVAGKEVRQLNNTFCIDTGCVFGGKLTAMRYPEKETVSVDAQAQYYEPVKPLDTPEYEDIGDMLTVGDFNKKLHINTELIPSIDIQENNAAAALETMSRFAADPHWLIYLPPTMSPCETSDVDGYLEHPLKAFEYYRSHGIRNVVCEKKHMGSRSVTVLCRSAETALKRFGITDGSMGIIYTRTGRRFFDDLSIETALLDRLAAVLEKTGFWADFDTDWVCLDTELMPWSEKAQGLIRSQYAPTGNAGAHSLSAAVEALEKACMRVNREREVDSRVSGQNVDPAELLDRYKTKLTDMHSYVKAYREYCWTVNNIDDFRIAPFHILAVEGKVFSEEKHVWHMENIRKYITGIDPVFMETPYLCVDTEDGESVQAGVDWWLSLTSSGGEGMVVKPETYTAWQGGRLLQPAVKCRGREYLRIIYGPEYLEPAHLTRLRVRSLNRKRSLALREFSLGIESLKRFVKGEPLYRVHECAFGVLAFESEPVDPRL</sequence>
<dbReference type="eggNOG" id="COG4639">
    <property type="taxonomic scope" value="Bacteria"/>
</dbReference>
<dbReference type="Gene3D" id="3.30.470.30">
    <property type="entry name" value="DNA ligase/mRNA capping enzyme"/>
    <property type="match status" value="2"/>
</dbReference>
<dbReference type="eggNOG" id="COG0639">
    <property type="taxonomic scope" value="Bacteria"/>
</dbReference>
<comment type="caution">
    <text evidence="3">The sequence shown here is derived from an EMBL/GenBank/DDBJ whole genome shotgun (WGS) entry which is preliminary data.</text>
</comment>
<dbReference type="CDD" id="cd07423">
    <property type="entry name" value="MPP_Prp_like"/>
    <property type="match status" value="1"/>
</dbReference>
<keyword evidence="4" id="KW-1185">Reference proteome</keyword>
<dbReference type="STRING" id="246199.CUS_7045"/>
<dbReference type="InterPro" id="IPR041780">
    <property type="entry name" value="MPP_PrpE-like"/>
</dbReference>
<dbReference type="InterPro" id="IPR029052">
    <property type="entry name" value="Metallo-depent_PP-like"/>
</dbReference>
<feature type="domain" description="Calcineurin-like phosphoesterase" evidence="1">
    <location>
        <begin position="184"/>
        <end position="371"/>
    </location>
</feature>
<evidence type="ECO:0000259" key="1">
    <source>
        <dbReference type="Pfam" id="PF00149"/>
    </source>
</evidence>
<dbReference type="PANTHER" id="PTHR42850">
    <property type="entry name" value="METALLOPHOSPHOESTERASE"/>
    <property type="match status" value="1"/>
</dbReference>
<dbReference type="InterPro" id="IPR004843">
    <property type="entry name" value="Calcineurin-like_PHP"/>
</dbReference>
<dbReference type="Gene3D" id="3.60.21.10">
    <property type="match status" value="1"/>
</dbReference>
<dbReference type="Gene3D" id="3.40.50.300">
    <property type="entry name" value="P-loop containing nucleotide triphosphate hydrolases"/>
    <property type="match status" value="1"/>
</dbReference>
<evidence type="ECO:0000259" key="2">
    <source>
        <dbReference type="Pfam" id="PF16542"/>
    </source>
</evidence>
<evidence type="ECO:0000313" key="3">
    <source>
        <dbReference type="EMBL" id="EGC01135.1"/>
    </source>
</evidence>
<dbReference type="Pfam" id="PF16542">
    <property type="entry name" value="PNKP_ligase"/>
    <property type="match status" value="1"/>
</dbReference>
<dbReference type="AlphaFoldDB" id="E9SHU5"/>
<dbReference type="InterPro" id="IPR032380">
    <property type="entry name" value="PNKP_ligase_dom"/>
</dbReference>
<dbReference type="InterPro" id="IPR024028">
    <property type="entry name" value="PNKP_bac"/>
</dbReference>
<proteinExistence type="predicted"/>
<dbReference type="Proteomes" id="UP000004259">
    <property type="component" value="Unassembled WGS sequence"/>
</dbReference>
<accession>E9SHU5</accession>
<dbReference type="InterPro" id="IPR050126">
    <property type="entry name" value="Ap4A_hydrolase"/>
</dbReference>
<feature type="domain" description="Polynucleotide kinase-phosphatase ligase" evidence="2">
    <location>
        <begin position="461"/>
        <end position="852"/>
    </location>
</feature>
<evidence type="ECO:0000313" key="4">
    <source>
        <dbReference type="Proteomes" id="UP000004259"/>
    </source>
</evidence>
<name>E9SHU5_RUMAL</name>
<dbReference type="SUPFAM" id="SSF56091">
    <property type="entry name" value="DNA ligase/mRNA capping enzyme, catalytic domain"/>
    <property type="match status" value="1"/>
</dbReference>
<gene>
    <name evidence="3" type="ORF">CUS_7045</name>
</gene>
<dbReference type="OrthoDB" id="9779903at2"/>
<dbReference type="RefSeq" id="WP_002853245.1">
    <property type="nucleotide sequence ID" value="NZ_ADKM02000134.1"/>
</dbReference>
<organism evidence="3 4">
    <name type="scientific">Ruminococcus albus 8</name>
    <dbReference type="NCBI Taxonomy" id="246199"/>
    <lineage>
        <taxon>Bacteria</taxon>
        <taxon>Bacillati</taxon>
        <taxon>Bacillota</taxon>
        <taxon>Clostridia</taxon>
        <taxon>Eubacteriales</taxon>
        <taxon>Oscillospiraceae</taxon>
        <taxon>Ruminococcus</taxon>
    </lineage>
</organism>
<dbReference type="SUPFAM" id="SSF52540">
    <property type="entry name" value="P-loop containing nucleoside triphosphate hydrolases"/>
    <property type="match status" value="1"/>
</dbReference>
<dbReference type="GO" id="GO:0005737">
    <property type="term" value="C:cytoplasm"/>
    <property type="evidence" value="ECO:0007669"/>
    <property type="project" value="TreeGrafter"/>
</dbReference>
<dbReference type="NCBIfam" id="TIGR04075">
    <property type="entry name" value="bacter_Pnkp"/>
    <property type="match status" value="1"/>
</dbReference>
<dbReference type="GO" id="GO:0016791">
    <property type="term" value="F:phosphatase activity"/>
    <property type="evidence" value="ECO:0007669"/>
    <property type="project" value="TreeGrafter"/>
</dbReference>
<protein>
    <submittedName>
        <fullName evidence="3">Ser/Thr phosphatase family protein</fullName>
    </submittedName>
</protein>
<reference evidence="3 4" key="1">
    <citation type="submission" date="2011-02" db="EMBL/GenBank/DDBJ databases">
        <authorList>
            <person name="Nelson K.E."/>
            <person name="Sutton G."/>
            <person name="Torralba M."/>
            <person name="Durkin S."/>
            <person name="Harkins D."/>
            <person name="Montgomery R."/>
            <person name="Ziemer C."/>
            <person name="Klaassens E."/>
            <person name="Ocuiv P."/>
            <person name="Morrison M."/>
        </authorList>
    </citation>
    <scope>NUCLEOTIDE SEQUENCE [LARGE SCALE GENOMIC DNA]</scope>
    <source>
        <strain evidence="3 4">8</strain>
    </source>
</reference>
<dbReference type="Pfam" id="PF00149">
    <property type="entry name" value="Metallophos"/>
    <property type="match status" value="1"/>
</dbReference>
<dbReference type="EMBL" id="ADKM02000134">
    <property type="protein sequence ID" value="EGC01135.1"/>
    <property type="molecule type" value="Genomic_DNA"/>
</dbReference>